<dbReference type="AlphaFoldDB" id="W1PDA5"/>
<dbReference type="Gramene" id="ERN05943">
    <property type="protein sequence ID" value="ERN05943"/>
    <property type="gene ID" value="AMTR_s00145p00058920"/>
</dbReference>
<evidence type="ECO:0000313" key="2">
    <source>
        <dbReference type="EMBL" id="ERN05943.1"/>
    </source>
</evidence>
<proteinExistence type="predicted"/>
<gene>
    <name evidence="2" type="ORF">AMTR_s00145p00058920</name>
</gene>
<feature type="region of interest" description="Disordered" evidence="1">
    <location>
        <begin position="30"/>
        <end position="62"/>
    </location>
</feature>
<organism evidence="2 3">
    <name type="scientific">Amborella trichopoda</name>
    <dbReference type="NCBI Taxonomy" id="13333"/>
    <lineage>
        <taxon>Eukaryota</taxon>
        <taxon>Viridiplantae</taxon>
        <taxon>Streptophyta</taxon>
        <taxon>Embryophyta</taxon>
        <taxon>Tracheophyta</taxon>
        <taxon>Spermatophyta</taxon>
        <taxon>Magnoliopsida</taxon>
        <taxon>Amborellales</taxon>
        <taxon>Amborellaceae</taxon>
        <taxon>Amborella</taxon>
    </lineage>
</organism>
<evidence type="ECO:0000256" key="1">
    <source>
        <dbReference type="SAM" id="MobiDB-lite"/>
    </source>
</evidence>
<reference evidence="3" key="1">
    <citation type="journal article" date="2013" name="Science">
        <title>The Amborella genome and the evolution of flowering plants.</title>
        <authorList>
            <consortium name="Amborella Genome Project"/>
        </authorList>
    </citation>
    <scope>NUCLEOTIDE SEQUENCE [LARGE SCALE GENOMIC DNA]</scope>
</reference>
<sequence>MLPPVCGWWEGREREKAWQVAVVWAEDMERKDGAKEKRGGGLRLPPALGTDRRRGGVGRGGGLKLQVEKMRTEEGRGSGCRIVVWMNEDSTLVVGDKEGR</sequence>
<name>W1PDA5_AMBTC</name>
<protein>
    <submittedName>
        <fullName evidence="2">Uncharacterized protein</fullName>
    </submittedName>
</protein>
<dbReference type="EMBL" id="KI393970">
    <property type="protein sequence ID" value="ERN05943.1"/>
    <property type="molecule type" value="Genomic_DNA"/>
</dbReference>
<accession>W1PDA5</accession>
<feature type="compositionally biased region" description="Basic and acidic residues" evidence="1">
    <location>
        <begin position="30"/>
        <end position="39"/>
    </location>
</feature>
<evidence type="ECO:0000313" key="3">
    <source>
        <dbReference type="Proteomes" id="UP000017836"/>
    </source>
</evidence>
<keyword evidence="3" id="KW-1185">Reference proteome</keyword>
<dbReference type="Proteomes" id="UP000017836">
    <property type="component" value="Unassembled WGS sequence"/>
</dbReference>
<dbReference type="HOGENOM" id="CLU_181026_0_0_1"/>